<accession>A0A9X3D926</accession>
<feature type="region of interest" description="Disordered" evidence="7">
    <location>
        <begin position="1"/>
        <end position="22"/>
    </location>
</feature>
<evidence type="ECO:0000256" key="1">
    <source>
        <dbReference type="ARBA" id="ARBA00004496"/>
    </source>
</evidence>
<evidence type="ECO:0000313" key="9">
    <source>
        <dbReference type="EMBL" id="MCX2965887.1"/>
    </source>
</evidence>
<name>A0A9X3D926_9ACTN</name>
<feature type="compositionally biased region" description="Polar residues" evidence="7">
    <location>
        <begin position="7"/>
        <end position="22"/>
    </location>
</feature>
<dbReference type="SUPFAM" id="SSF51294">
    <property type="entry name" value="Hedgehog/intein (Hint) domain"/>
    <property type="match status" value="1"/>
</dbReference>
<dbReference type="Gene3D" id="3.10.28.10">
    <property type="entry name" value="Homing endonucleases"/>
    <property type="match status" value="1"/>
</dbReference>
<evidence type="ECO:0000313" key="10">
    <source>
        <dbReference type="Proteomes" id="UP001143347"/>
    </source>
</evidence>
<keyword evidence="10" id="KW-1185">Reference proteome</keyword>
<dbReference type="GO" id="GO:0004519">
    <property type="term" value="F:endonuclease activity"/>
    <property type="evidence" value="ECO:0007669"/>
    <property type="project" value="InterPro"/>
</dbReference>
<dbReference type="InterPro" id="IPR003714">
    <property type="entry name" value="PhoH"/>
</dbReference>
<dbReference type="Pfam" id="PF02562">
    <property type="entry name" value="PhoH"/>
    <property type="match status" value="2"/>
</dbReference>
<organism evidence="9 10">
    <name type="scientific">Gordonia aquimaris</name>
    <dbReference type="NCBI Taxonomy" id="2984863"/>
    <lineage>
        <taxon>Bacteria</taxon>
        <taxon>Bacillati</taxon>
        <taxon>Actinomycetota</taxon>
        <taxon>Actinomycetes</taxon>
        <taxon>Mycobacteriales</taxon>
        <taxon>Gordoniaceae</taxon>
        <taxon>Gordonia</taxon>
    </lineage>
</organism>
<keyword evidence="3" id="KW-0963">Cytoplasm</keyword>
<evidence type="ECO:0000256" key="4">
    <source>
        <dbReference type="ARBA" id="ARBA00022741"/>
    </source>
</evidence>
<evidence type="ECO:0000259" key="8">
    <source>
        <dbReference type="PROSITE" id="PS50819"/>
    </source>
</evidence>
<dbReference type="Proteomes" id="UP001143347">
    <property type="component" value="Unassembled WGS sequence"/>
</dbReference>
<keyword evidence="4" id="KW-0547">Nucleotide-binding</keyword>
<keyword evidence="5" id="KW-0067">ATP-binding</keyword>
<reference evidence="9" key="1">
    <citation type="submission" date="2022-10" db="EMBL/GenBank/DDBJ databases">
        <title>WGS of marine actinomycetes from Thailand.</title>
        <authorList>
            <person name="Thawai C."/>
        </authorList>
    </citation>
    <scope>NUCLEOTIDE SEQUENCE</scope>
    <source>
        <strain evidence="9">SW21</strain>
    </source>
</reference>
<evidence type="ECO:0000256" key="5">
    <source>
        <dbReference type="ARBA" id="ARBA00022840"/>
    </source>
</evidence>
<dbReference type="InterPro" id="IPR004042">
    <property type="entry name" value="Intein_endonuc_central"/>
</dbReference>
<dbReference type="GO" id="GO:0005829">
    <property type="term" value="C:cytosol"/>
    <property type="evidence" value="ECO:0007669"/>
    <property type="project" value="TreeGrafter"/>
</dbReference>
<dbReference type="GO" id="GO:0005524">
    <property type="term" value="F:ATP binding"/>
    <property type="evidence" value="ECO:0007669"/>
    <property type="project" value="UniProtKB-KW"/>
</dbReference>
<dbReference type="InterPro" id="IPR051451">
    <property type="entry name" value="PhoH2-like"/>
</dbReference>
<comment type="subcellular location">
    <subcellularLocation>
        <location evidence="1">Cytoplasm</location>
    </subcellularLocation>
</comment>
<dbReference type="InterPro" id="IPR027434">
    <property type="entry name" value="Homing_endonucl"/>
</dbReference>
<sequence length="721" mass="77570">MSDDTPDASTSSNRPPAGRSVTSNVEISSEVVFGLLGASDVNLRTLEQLLPADIHVRGNQVTLTGAPADVAASERVIAELVDLVGRGTPLSPDLVRHSVSMLSEGSSESPADVLSLDIISRRGKTIRPKTLNQKRYVDAIDNHTIVFGLGPAGTGKTYLAMAKAVQALQSKSVNRIILTRPAVEAGERLGFLPGTLSEKIDPYLRPLYDALHDMMDPEAIPKLMAAGVIEVAPLAYMRGRAQPLSTRVLTPGGFRPIGDLEVGDQVIGSNGKPTEVQGIYPQGFKDIVRVTAQDGASTLCSTDHLWSVYTRSDRRRGKGPRVLAAKEMIGNLRAAHYHRYELPMLAAPVSIDAQPVPLDPYALGLMLGAGCMAGMTTPSFTTADPELIDALVAAVPGIRARQKSDVDYVLNRIGTPGEVITIENPVTHAMRALGLWGSKSSTKFVPAQYLQNSADVRLAVLQGLLDTDGGPVGQSGRTCRVQYTTVSDRLRDDVIFLVRSLGGVVYSRTRKAAGRAPGKARGREVPYRHDAHVLDIRLPAGLAPFRLGRKVEKYAAGACKEPKRYIESIDEVGTEEAVCIKVAAEDSLYVTEDFLLTHNTLNDAFIILDEAQNTTGEQMKMFLTRLGFGSKVVVTGDTTQVDLPGGAQSGLMAATRILDGIDDIHFSTLTSQDVVRHRLVADIVDAYGRAEENQRSGGLRDADRLPGNRASRRAANHGRRS</sequence>
<feature type="domain" description="DOD-type homing endonuclease" evidence="8">
    <location>
        <begin position="362"/>
        <end position="503"/>
    </location>
</feature>
<dbReference type="PROSITE" id="PS50819">
    <property type="entry name" value="INTEIN_ENDONUCLEASE"/>
    <property type="match status" value="1"/>
</dbReference>
<gene>
    <name evidence="9" type="ORF">OSB52_17510</name>
</gene>
<dbReference type="SUPFAM" id="SSF52540">
    <property type="entry name" value="P-loop containing nucleoside triphosphate hydrolases"/>
    <property type="match status" value="2"/>
</dbReference>
<dbReference type="InterPro" id="IPR004860">
    <property type="entry name" value="LAGLIDADG_dom"/>
</dbReference>
<dbReference type="Gene3D" id="3.40.50.300">
    <property type="entry name" value="P-loop containing nucleotide triphosphate hydrolases"/>
    <property type="match status" value="2"/>
</dbReference>
<dbReference type="PANTHER" id="PTHR30473">
    <property type="entry name" value="PROTEIN PHOH"/>
    <property type="match status" value="1"/>
</dbReference>
<dbReference type="Pfam" id="PF14528">
    <property type="entry name" value="LAGLIDADG_3"/>
    <property type="match status" value="1"/>
</dbReference>
<comment type="caution">
    <text evidence="9">The sequence shown here is derived from an EMBL/GenBank/DDBJ whole genome shotgun (WGS) entry which is preliminary data.</text>
</comment>
<dbReference type="InterPro" id="IPR027417">
    <property type="entry name" value="P-loop_NTPase"/>
</dbReference>
<dbReference type="InterPro" id="IPR036844">
    <property type="entry name" value="Hint_dom_sf"/>
</dbReference>
<feature type="compositionally biased region" description="Basic residues" evidence="7">
    <location>
        <begin position="710"/>
        <end position="721"/>
    </location>
</feature>
<proteinExistence type="inferred from homology"/>
<evidence type="ECO:0000256" key="6">
    <source>
        <dbReference type="ARBA" id="ARBA00039970"/>
    </source>
</evidence>
<comment type="similarity">
    <text evidence="2">Belongs to the PhoH family.</text>
</comment>
<dbReference type="RefSeq" id="WP_266062887.1">
    <property type="nucleotide sequence ID" value="NZ_JAPKFM010000020.1"/>
</dbReference>
<feature type="region of interest" description="Disordered" evidence="7">
    <location>
        <begin position="692"/>
        <end position="721"/>
    </location>
</feature>
<dbReference type="EMBL" id="JAPKFM010000020">
    <property type="protein sequence ID" value="MCX2965887.1"/>
    <property type="molecule type" value="Genomic_DNA"/>
</dbReference>
<dbReference type="AlphaFoldDB" id="A0A9X3D926"/>
<dbReference type="PANTHER" id="PTHR30473:SF1">
    <property type="entry name" value="PHOH-LIKE PROTEIN"/>
    <property type="match status" value="1"/>
</dbReference>
<dbReference type="Gene3D" id="2.170.16.10">
    <property type="entry name" value="Hedgehog/Intein (Hint) domain"/>
    <property type="match status" value="1"/>
</dbReference>
<evidence type="ECO:0000256" key="7">
    <source>
        <dbReference type="SAM" id="MobiDB-lite"/>
    </source>
</evidence>
<feature type="compositionally biased region" description="Basic and acidic residues" evidence="7">
    <location>
        <begin position="692"/>
        <end position="706"/>
    </location>
</feature>
<protein>
    <recommendedName>
        <fullName evidence="6">PhoH-like protein</fullName>
    </recommendedName>
</protein>
<evidence type="ECO:0000256" key="3">
    <source>
        <dbReference type="ARBA" id="ARBA00022490"/>
    </source>
</evidence>
<dbReference type="SUPFAM" id="SSF55608">
    <property type="entry name" value="Homing endonucleases"/>
    <property type="match status" value="1"/>
</dbReference>
<evidence type="ECO:0000256" key="2">
    <source>
        <dbReference type="ARBA" id="ARBA00010393"/>
    </source>
</evidence>